<organism evidence="1 2">
    <name type="scientific">Melastoma candidum</name>
    <dbReference type="NCBI Taxonomy" id="119954"/>
    <lineage>
        <taxon>Eukaryota</taxon>
        <taxon>Viridiplantae</taxon>
        <taxon>Streptophyta</taxon>
        <taxon>Embryophyta</taxon>
        <taxon>Tracheophyta</taxon>
        <taxon>Spermatophyta</taxon>
        <taxon>Magnoliopsida</taxon>
        <taxon>eudicotyledons</taxon>
        <taxon>Gunneridae</taxon>
        <taxon>Pentapetalae</taxon>
        <taxon>rosids</taxon>
        <taxon>malvids</taxon>
        <taxon>Myrtales</taxon>
        <taxon>Melastomataceae</taxon>
        <taxon>Melastomatoideae</taxon>
        <taxon>Melastomateae</taxon>
        <taxon>Melastoma</taxon>
    </lineage>
</organism>
<protein>
    <submittedName>
        <fullName evidence="1">Uncharacterized protein</fullName>
    </submittedName>
</protein>
<evidence type="ECO:0000313" key="1">
    <source>
        <dbReference type="EMBL" id="KAI4303040.1"/>
    </source>
</evidence>
<proteinExistence type="predicted"/>
<accession>A0ACB9KZS6</accession>
<name>A0ACB9KZS6_9MYRT</name>
<evidence type="ECO:0000313" key="2">
    <source>
        <dbReference type="Proteomes" id="UP001057402"/>
    </source>
</evidence>
<gene>
    <name evidence="1" type="ORF">MLD38_038720</name>
</gene>
<reference evidence="2" key="1">
    <citation type="journal article" date="2023" name="Front. Plant Sci.">
        <title>Chromosomal-level genome assembly of Melastoma candidum provides insights into trichome evolution.</title>
        <authorList>
            <person name="Zhong Y."/>
            <person name="Wu W."/>
            <person name="Sun C."/>
            <person name="Zou P."/>
            <person name="Liu Y."/>
            <person name="Dai S."/>
            <person name="Zhou R."/>
        </authorList>
    </citation>
    <scope>NUCLEOTIDE SEQUENCE [LARGE SCALE GENOMIC DNA]</scope>
</reference>
<keyword evidence="2" id="KW-1185">Reference proteome</keyword>
<dbReference type="Proteomes" id="UP001057402">
    <property type="component" value="Chromosome 12"/>
</dbReference>
<sequence>MKFSKSVDDFGHEIKPSMAKSVFALFLTPVVIDLYRFSNIQIDRAMTIGTEKIFLGKGTAGHMYKAFCPADKKWPSSTSLNAYRTPSDMKVEGKYSQASTERGCCFDMENQSQILRDCAATLILYSPLHDRCIVPGDI</sequence>
<dbReference type="EMBL" id="CM042891">
    <property type="protein sequence ID" value="KAI4303040.1"/>
    <property type="molecule type" value="Genomic_DNA"/>
</dbReference>
<comment type="caution">
    <text evidence="1">The sequence shown here is derived from an EMBL/GenBank/DDBJ whole genome shotgun (WGS) entry which is preliminary data.</text>
</comment>